<name>A0A6N9HPM6_9BURK</name>
<dbReference type="PANTHER" id="PTHR45339">
    <property type="entry name" value="HYBRID SIGNAL TRANSDUCTION HISTIDINE KINASE J"/>
    <property type="match status" value="1"/>
</dbReference>
<dbReference type="GO" id="GO:0005886">
    <property type="term" value="C:plasma membrane"/>
    <property type="evidence" value="ECO:0007669"/>
    <property type="project" value="UniProtKB-SubCell"/>
</dbReference>
<dbReference type="SUPFAM" id="SSF47226">
    <property type="entry name" value="Histidine-containing phosphotransfer domain, HPT domain"/>
    <property type="match status" value="1"/>
</dbReference>
<dbReference type="Gene3D" id="1.20.120.160">
    <property type="entry name" value="HPT domain"/>
    <property type="match status" value="1"/>
</dbReference>
<keyword evidence="8" id="KW-0902">Two-component regulatory system</keyword>
<keyword evidence="9" id="KW-0472">Membrane</keyword>
<protein>
    <submittedName>
        <fullName evidence="14">Response regulator</fullName>
    </submittedName>
</protein>
<evidence type="ECO:0000313" key="14">
    <source>
        <dbReference type="EMBL" id="MYN05173.1"/>
    </source>
</evidence>
<dbReference type="PANTHER" id="PTHR45339:SF1">
    <property type="entry name" value="HYBRID SIGNAL TRANSDUCTION HISTIDINE KINASE J"/>
    <property type="match status" value="1"/>
</dbReference>
<dbReference type="InterPro" id="IPR001789">
    <property type="entry name" value="Sig_transdc_resp-reg_receiver"/>
</dbReference>
<feature type="domain" description="Response regulatory" evidence="12">
    <location>
        <begin position="26"/>
        <end position="141"/>
    </location>
</feature>
<dbReference type="Proteomes" id="UP000448575">
    <property type="component" value="Unassembled WGS sequence"/>
</dbReference>
<evidence type="ECO:0000259" key="12">
    <source>
        <dbReference type="PROSITE" id="PS50110"/>
    </source>
</evidence>
<comment type="caution">
    <text evidence="14">The sequence shown here is derived from an EMBL/GenBank/DDBJ whole genome shotgun (WGS) entry which is preliminary data.</text>
</comment>
<dbReference type="GO" id="GO:0000160">
    <property type="term" value="P:phosphorelay signal transduction system"/>
    <property type="evidence" value="ECO:0007669"/>
    <property type="project" value="UniProtKB-KW"/>
</dbReference>
<reference evidence="14 15" key="1">
    <citation type="submission" date="2019-12" db="EMBL/GenBank/DDBJ databases">
        <title>Novel species isolated from a subtropical stream in China.</title>
        <authorList>
            <person name="Lu H."/>
        </authorList>
    </citation>
    <scope>NUCLEOTIDE SEQUENCE [LARGE SCALE GENOMIC DNA]</scope>
    <source>
        <strain evidence="14 15">DS3</strain>
    </source>
</reference>
<evidence type="ECO:0000256" key="10">
    <source>
        <dbReference type="PROSITE-ProRule" id="PRU00110"/>
    </source>
</evidence>
<sequence length="261" mass="27021">MLSNPMMEAVEAPGSAAASAGAAPRAVLVTDPNPASRELMLRRLQTLGYATLQAADGAQTLALWRSGGAGMVITDSQLTDMDAYALARAIRAGDSGNVAIVASWPHAFLRDLEACYEAGIDDHLPQPASMAALARLMAQWLPLPVAGEATLDPARLNALAGGSTPVAESLLQDFAASNAADRRALQRAFALRDLAAIGRIAHAVRGAAQAIGAARLARAASVLEAAWRRSDLPSALAGQPDFDRACTGLDDYLALRLSASA</sequence>
<evidence type="ECO:0000256" key="1">
    <source>
        <dbReference type="ARBA" id="ARBA00004651"/>
    </source>
</evidence>
<accession>A0A6N9HPM6</accession>
<evidence type="ECO:0000256" key="11">
    <source>
        <dbReference type="PROSITE-ProRule" id="PRU00169"/>
    </source>
</evidence>
<dbReference type="PROSITE" id="PS50894">
    <property type="entry name" value="HPT"/>
    <property type="match status" value="1"/>
</dbReference>
<dbReference type="AlphaFoldDB" id="A0A6N9HPM6"/>
<evidence type="ECO:0000256" key="4">
    <source>
        <dbReference type="ARBA" id="ARBA00022692"/>
    </source>
</evidence>
<keyword evidence="3 11" id="KW-0597">Phosphoprotein</keyword>
<feature type="modified residue" description="4-aspartylphosphate" evidence="11">
    <location>
        <position position="75"/>
    </location>
</feature>
<proteinExistence type="predicted"/>
<dbReference type="Pfam" id="PF01627">
    <property type="entry name" value="Hpt"/>
    <property type="match status" value="1"/>
</dbReference>
<keyword evidence="15" id="KW-1185">Reference proteome</keyword>
<evidence type="ECO:0000313" key="15">
    <source>
        <dbReference type="Proteomes" id="UP000448575"/>
    </source>
</evidence>
<dbReference type="Pfam" id="PF00072">
    <property type="entry name" value="Response_reg"/>
    <property type="match status" value="1"/>
</dbReference>
<feature type="domain" description="HPt" evidence="13">
    <location>
        <begin position="163"/>
        <end position="260"/>
    </location>
</feature>
<dbReference type="CDD" id="cd17546">
    <property type="entry name" value="REC_hyHK_CKI1_RcsC-like"/>
    <property type="match status" value="1"/>
</dbReference>
<keyword evidence="2" id="KW-1003">Cell membrane</keyword>
<dbReference type="InterPro" id="IPR036641">
    <property type="entry name" value="HPT_dom_sf"/>
</dbReference>
<evidence type="ECO:0000256" key="7">
    <source>
        <dbReference type="ARBA" id="ARBA00022989"/>
    </source>
</evidence>
<keyword evidence="5" id="KW-0547">Nucleotide-binding</keyword>
<evidence type="ECO:0000256" key="6">
    <source>
        <dbReference type="ARBA" id="ARBA00022840"/>
    </source>
</evidence>
<dbReference type="Gene3D" id="3.40.50.2300">
    <property type="match status" value="1"/>
</dbReference>
<evidence type="ECO:0000256" key="3">
    <source>
        <dbReference type="ARBA" id="ARBA00022553"/>
    </source>
</evidence>
<evidence type="ECO:0000256" key="8">
    <source>
        <dbReference type="ARBA" id="ARBA00023012"/>
    </source>
</evidence>
<dbReference type="SUPFAM" id="SSF52172">
    <property type="entry name" value="CheY-like"/>
    <property type="match status" value="1"/>
</dbReference>
<gene>
    <name evidence="14" type="ORF">GTP41_24055</name>
</gene>
<dbReference type="GO" id="GO:0005524">
    <property type="term" value="F:ATP binding"/>
    <property type="evidence" value="ECO:0007669"/>
    <property type="project" value="UniProtKB-KW"/>
</dbReference>
<keyword evidence="7" id="KW-1133">Transmembrane helix</keyword>
<evidence type="ECO:0000256" key="5">
    <source>
        <dbReference type="ARBA" id="ARBA00022741"/>
    </source>
</evidence>
<feature type="modified residue" description="Phosphohistidine" evidence="10">
    <location>
        <position position="202"/>
    </location>
</feature>
<keyword evidence="4" id="KW-0812">Transmembrane</keyword>
<keyword evidence="6" id="KW-0067">ATP-binding</keyword>
<evidence type="ECO:0000256" key="9">
    <source>
        <dbReference type="ARBA" id="ARBA00023136"/>
    </source>
</evidence>
<dbReference type="SMART" id="SM00448">
    <property type="entry name" value="REC"/>
    <property type="match status" value="1"/>
</dbReference>
<organism evidence="14 15">
    <name type="scientific">Pseudoduganella guangdongensis</name>
    <dbReference type="NCBI Taxonomy" id="2692179"/>
    <lineage>
        <taxon>Bacteria</taxon>
        <taxon>Pseudomonadati</taxon>
        <taxon>Pseudomonadota</taxon>
        <taxon>Betaproteobacteria</taxon>
        <taxon>Burkholderiales</taxon>
        <taxon>Oxalobacteraceae</taxon>
        <taxon>Telluria group</taxon>
        <taxon>Pseudoduganella</taxon>
    </lineage>
</organism>
<dbReference type="EMBL" id="WWCJ01000025">
    <property type="protein sequence ID" value="MYN05173.1"/>
    <property type="molecule type" value="Genomic_DNA"/>
</dbReference>
<dbReference type="RefSeq" id="WP_161028119.1">
    <property type="nucleotide sequence ID" value="NZ_WWCJ01000025.1"/>
</dbReference>
<dbReference type="PROSITE" id="PS50110">
    <property type="entry name" value="RESPONSE_REGULATORY"/>
    <property type="match status" value="1"/>
</dbReference>
<dbReference type="InterPro" id="IPR008207">
    <property type="entry name" value="Sig_transdc_His_kin_Hpt_dom"/>
</dbReference>
<comment type="subcellular location">
    <subcellularLocation>
        <location evidence="1">Cell membrane</location>
        <topology evidence="1">Multi-pass membrane protein</topology>
    </subcellularLocation>
</comment>
<dbReference type="InterPro" id="IPR011006">
    <property type="entry name" value="CheY-like_superfamily"/>
</dbReference>
<evidence type="ECO:0000259" key="13">
    <source>
        <dbReference type="PROSITE" id="PS50894"/>
    </source>
</evidence>
<dbReference type="GO" id="GO:0004672">
    <property type="term" value="F:protein kinase activity"/>
    <property type="evidence" value="ECO:0007669"/>
    <property type="project" value="UniProtKB-ARBA"/>
</dbReference>
<evidence type="ECO:0000256" key="2">
    <source>
        <dbReference type="ARBA" id="ARBA00022475"/>
    </source>
</evidence>